<evidence type="ECO:0000256" key="1">
    <source>
        <dbReference type="ARBA" id="ARBA00004126"/>
    </source>
</evidence>
<organism evidence="10 11">
    <name type="scientific">Trichinella murrelli</name>
    <dbReference type="NCBI Taxonomy" id="144512"/>
    <lineage>
        <taxon>Eukaryota</taxon>
        <taxon>Metazoa</taxon>
        <taxon>Ecdysozoa</taxon>
        <taxon>Nematoda</taxon>
        <taxon>Enoplea</taxon>
        <taxon>Dorylaimia</taxon>
        <taxon>Trichinellida</taxon>
        <taxon>Trichinellidae</taxon>
        <taxon>Trichinella</taxon>
    </lineage>
</organism>
<evidence type="ECO:0000256" key="4">
    <source>
        <dbReference type="ARBA" id="ARBA00022989"/>
    </source>
</evidence>
<dbReference type="Pfam" id="PF10541">
    <property type="entry name" value="KASH"/>
    <property type="match status" value="1"/>
</dbReference>
<accession>A0A0V0U9N2</accession>
<reference evidence="10 11" key="1">
    <citation type="submission" date="2015-01" db="EMBL/GenBank/DDBJ databases">
        <title>Evolution of Trichinella species and genotypes.</title>
        <authorList>
            <person name="Korhonen P.K."/>
            <person name="Edoardo P."/>
            <person name="Giuseppe L.R."/>
            <person name="Gasser R.B."/>
        </authorList>
    </citation>
    <scope>NUCLEOTIDE SEQUENCE [LARGE SCALE GENOMIC DNA]</scope>
    <source>
        <strain evidence="10">ISS417</strain>
    </source>
</reference>
<dbReference type="AlphaFoldDB" id="A0A0V0U9N2"/>
<dbReference type="OrthoDB" id="5916984at2759"/>
<feature type="coiled-coil region" evidence="7">
    <location>
        <begin position="249"/>
        <end position="276"/>
    </location>
</feature>
<feature type="region of interest" description="Disordered" evidence="8">
    <location>
        <begin position="468"/>
        <end position="488"/>
    </location>
</feature>
<evidence type="ECO:0000256" key="6">
    <source>
        <dbReference type="ARBA" id="ARBA00023242"/>
    </source>
</evidence>
<protein>
    <recommendedName>
        <fullName evidence="9">KASH domain-containing protein</fullName>
    </recommendedName>
</protein>
<evidence type="ECO:0000256" key="2">
    <source>
        <dbReference type="ARBA" id="ARBA00008619"/>
    </source>
</evidence>
<comment type="similarity">
    <text evidence="2">Belongs to the nesprin family.</text>
</comment>
<evidence type="ECO:0000256" key="7">
    <source>
        <dbReference type="SAM" id="Coils"/>
    </source>
</evidence>
<dbReference type="Proteomes" id="UP000055048">
    <property type="component" value="Unassembled WGS sequence"/>
</dbReference>
<feature type="compositionally biased region" description="Polar residues" evidence="8">
    <location>
        <begin position="468"/>
        <end position="483"/>
    </location>
</feature>
<evidence type="ECO:0000256" key="3">
    <source>
        <dbReference type="ARBA" id="ARBA00022692"/>
    </source>
</evidence>
<evidence type="ECO:0000313" key="10">
    <source>
        <dbReference type="EMBL" id="KRX47937.1"/>
    </source>
</evidence>
<evidence type="ECO:0000256" key="5">
    <source>
        <dbReference type="ARBA" id="ARBA00023136"/>
    </source>
</evidence>
<comment type="caution">
    <text evidence="10">The sequence shown here is derived from an EMBL/GenBank/DDBJ whole genome shotgun (WGS) entry which is preliminary data.</text>
</comment>
<feature type="region of interest" description="Disordered" evidence="8">
    <location>
        <begin position="738"/>
        <end position="764"/>
    </location>
</feature>
<dbReference type="InterPro" id="IPR012315">
    <property type="entry name" value="KASH"/>
</dbReference>
<keyword evidence="11" id="KW-1185">Reference proteome</keyword>
<feature type="compositionally biased region" description="Low complexity" evidence="8">
    <location>
        <begin position="743"/>
        <end position="764"/>
    </location>
</feature>
<sequence>MAKCTECPVKKLGGENSDRSSKTPVFGAFLQGRLPKHRQHLVVIDDDSFIHNYIFPPLTCQSFPFRSAFAYCAVAKPVPVAILKPCLLLILALFNRSLSGCDQLASFESFQHSQIRKFYVDQSVGQSAVPGRRSAVDCGMESSSLLNGSEFVDPDDAQSKGNITLSLSQSDFWISTFSFGITENGDISDENTFYSCLNDLHCKLVDAIDGPLTEEFLINFRCAVDQVEQHGRQLANVNTEMKPTVDKHIQLVRESLKQAELVYEKTNQRHADSRSEDSMLILKGLRCWLKNVERQLDIFNKKLLSHCDDYDTLVAERKEFQEFFCQFIEEGALMFRDARRQLLQSVEISSINRRLFDCLKSRWLAMRLRCVERDCLYENALKRFEVEGMSSSVASSLYELEPESKKCRNDSLDTGGHSRDLLALSEGIFFEDEVDVGYSSGTSARSHPTSSSAGVDHPTSHAVQVNFSQTWPRQANNKRSSAFSKPPLHHVISKSTPTLTSLHPEQQRRVPLRNSVNLMSADVWKIHHNIQNCCTPDVDENSKFSACLCLACQQHGDGAGLSNSLPTDQWMLSVDAEFESDVDDENHSNFEESIFLNKQAVLHHSTPTTSTQHNLFRSVCFKDAVNNDHAPHLITSNRDMHRMMSADAKKTTTFSSNSPRCWKKQHRQVAQCHPFESVGAKQCLLDDDESVMTVGGASDTTHQRVVVSKAFSEEEKFQAFVAQLSVLLFRAKSLLHTSSNGDASPSANSSDTTTSTANNNSGTAKTDEASICRAFLSFILLFSSRLAEFKSTLERSDDDVSKVTNSLRDWQLAFFEFVRRSTGSRDAVESMLVELVRLVSYLKQLIVLVQSNEETFCDEEILKLKAFNSNALQTMLTEAQKMREECGFDVANGKADFNFDENQAYSYSPFTDSPFGPADQPNDDAALVDRGGIQWFTSALCSNWQLPICLALLTCLVIYVLEPPECCSYRNVWERSLALQMHYVGDGIPPT</sequence>
<comment type="subcellular location">
    <subcellularLocation>
        <location evidence="1">Nucleus membrane</location>
    </subcellularLocation>
</comment>
<evidence type="ECO:0000259" key="9">
    <source>
        <dbReference type="Pfam" id="PF10541"/>
    </source>
</evidence>
<keyword evidence="4" id="KW-1133">Transmembrane helix</keyword>
<keyword evidence="3" id="KW-0812">Transmembrane</keyword>
<keyword evidence="6" id="KW-0539">Nucleus</keyword>
<name>A0A0V0U9N2_9BILA</name>
<dbReference type="GO" id="GO:0031965">
    <property type="term" value="C:nuclear membrane"/>
    <property type="evidence" value="ECO:0007669"/>
    <property type="project" value="UniProtKB-SubCell"/>
</dbReference>
<evidence type="ECO:0000256" key="8">
    <source>
        <dbReference type="SAM" id="MobiDB-lite"/>
    </source>
</evidence>
<evidence type="ECO:0000313" key="11">
    <source>
        <dbReference type="Proteomes" id="UP000055048"/>
    </source>
</evidence>
<dbReference type="STRING" id="144512.A0A0V0U9N2"/>
<proteinExistence type="inferred from homology"/>
<feature type="domain" description="KASH" evidence="9">
    <location>
        <begin position="935"/>
        <end position="991"/>
    </location>
</feature>
<keyword evidence="7" id="KW-0175">Coiled coil</keyword>
<dbReference type="EMBL" id="JYDJ01000036">
    <property type="protein sequence ID" value="KRX47937.1"/>
    <property type="molecule type" value="Genomic_DNA"/>
</dbReference>
<gene>
    <name evidence="10" type="ORF">T05_7433</name>
</gene>
<keyword evidence="5" id="KW-0472">Membrane</keyword>